<gene>
    <name evidence="1" type="ORF">SAMN05216180_0391</name>
</gene>
<dbReference type="AlphaFoldDB" id="A0A1H7Z4D0"/>
<dbReference type="EMBL" id="FOCG01000001">
    <property type="protein sequence ID" value="SEM52349.1"/>
    <property type="molecule type" value="Genomic_DNA"/>
</dbReference>
<sequence>MHVLFIVLNEVDYLDDILTGLMQAGVTGATILESQGMAGFMIDNDKISHSMVNIFRTFLTSARPFNKTIFTVLESDDLLDKAVTAVRQTLGDDAKPGMGMMFSVPIGGMYPLSPL</sequence>
<evidence type="ECO:0000313" key="2">
    <source>
        <dbReference type="Proteomes" id="UP000199158"/>
    </source>
</evidence>
<dbReference type="RefSeq" id="WP_092751111.1">
    <property type="nucleotide sequence ID" value="NZ_FOCG01000001.1"/>
</dbReference>
<reference evidence="1 2" key="1">
    <citation type="submission" date="2016-10" db="EMBL/GenBank/DDBJ databases">
        <authorList>
            <person name="de Groot N.N."/>
        </authorList>
    </citation>
    <scope>NUCLEOTIDE SEQUENCE [LARGE SCALE GENOMIC DNA]</scope>
    <source>
        <strain evidence="1 2">CGMCC 1.5070</strain>
    </source>
</reference>
<accession>A0A1H7Z4D0</accession>
<dbReference type="STRING" id="474960.SAMN05216180_0391"/>
<protein>
    <recommendedName>
        <fullName evidence="3">Nitrogen regulatory protein P-II</fullName>
    </recommendedName>
</protein>
<organism evidence="1 2">
    <name type="scientific">Hydrogenoanaerobacterium saccharovorans</name>
    <dbReference type="NCBI Taxonomy" id="474960"/>
    <lineage>
        <taxon>Bacteria</taxon>
        <taxon>Bacillati</taxon>
        <taxon>Bacillota</taxon>
        <taxon>Clostridia</taxon>
        <taxon>Eubacteriales</taxon>
        <taxon>Oscillospiraceae</taxon>
        <taxon>Hydrogenoanaerobacterium</taxon>
    </lineage>
</organism>
<dbReference type="SUPFAM" id="SSF54913">
    <property type="entry name" value="GlnB-like"/>
    <property type="match status" value="1"/>
</dbReference>
<evidence type="ECO:0000313" key="1">
    <source>
        <dbReference type="EMBL" id="SEM52349.1"/>
    </source>
</evidence>
<dbReference type="OrthoDB" id="9810781at2"/>
<dbReference type="Proteomes" id="UP000199158">
    <property type="component" value="Unassembled WGS sequence"/>
</dbReference>
<proteinExistence type="predicted"/>
<dbReference type="InterPro" id="IPR011322">
    <property type="entry name" value="N-reg_PII-like_a/b"/>
</dbReference>
<keyword evidence="2" id="KW-1185">Reference proteome</keyword>
<evidence type="ECO:0008006" key="3">
    <source>
        <dbReference type="Google" id="ProtNLM"/>
    </source>
</evidence>
<name>A0A1H7Z4D0_9FIRM</name>